<feature type="binding site" evidence="9">
    <location>
        <position position="353"/>
    </location>
    <ligand>
        <name>Mn(2+)</name>
        <dbReference type="ChEBI" id="CHEBI:29035"/>
        <label>1</label>
    </ligand>
</feature>
<proteinExistence type="inferred from homology"/>
<feature type="binding site" evidence="9">
    <location>
        <position position="271"/>
    </location>
    <ligand>
        <name>Mn(2+)</name>
        <dbReference type="ChEBI" id="CHEBI:29035"/>
        <label>2</label>
    </ligand>
</feature>
<feature type="active site" evidence="9">
    <location>
        <position position="283"/>
    </location>
</feature>
<dbReference type="InterPro" id="IPR000819">
    <property type="entry name" value="Peptidase_M17_C"/>
</dbReference>
<dbReference type="GO" id="GO:0070006">
    <property type="term" value="F:metalloaminopeptidase activity"/>
    <property type="evidence" value="ECO:0007669"/>
    <property type="project" value="InterPro"/>
</dbReference>
<keyword evidence="7 9" id="KW-0378">Hydrolase</keyword>
<feature type="binding site" evidence="9">
    <location>
        <position position="355"/>
    </location>
    <ligand>
        <name>Mn(2+)</name>
        <dbReference type="ChEBI" id="CHEBI:29035"/>
        <label>2</label>
    </ligand>
</feature>
<feature type="binding site" evidence="9">
    <location>
        <position position="276"/>
    </location>
    <ligand>
        <name>Mn(2+)</name>
        <dbReference type="ChEBI" id="CHEBI:29035"/>
        <label>2</label>
    </ligand>
</feature>
<dbReference type="Pfam" id="PF02789">
    <property type="entry name" value="Peptidase_M17_N"/>
    <property type="match status" value="1"/>
</dbReference>
<dbReference type="PANTHER" id="PTHR11963:SF23">
    <property type="entry name" value="CYTOSOL AMINOPEPTIDASE"/>
    <property type="match status" value="1"/>
</dbReference>
<dbReference type="EC" id="3.4.11.10" evidence="9"/>
<keyword evidence="6 9" id="KW-0479">Metal-binding</keyword>
<comment type="catalytic activity">
    <reaction evidence="2 9">
        <text>Release of an N-terminal amino acid, preferentially leucine, but not glutamic or aspartic acids.</text>
        <dbReference type="EC" id="3.4.11.10"/>
    </reaction>
</comment>
<dbReference type="FunFam" id="3.40.630.10:FF:000004">
    <property type="entry name" value="Probable cytosol aminopeptidase"/>
    <property type="match status" value="1"/>
</dbReference>
<comment type="similarity">
    <text evidence="3 9">Belongs to the peptidase M17 family.</text>
</comment>
<evidence type="ECO:0000313" key="11">
    <source>
        <dbReference type="EMBL" id="QFY42931.1"/>
    </source>
</evidence>
<dbReference type="InParanoid" id="A0A5Q0BL63"/>
<dbReference type="CDD" id="cd00433">
    <property type="entry name" value="Peptidase_M17"/>
    <property type="match status" value="1"/>
</dbReference>
<feature type="binding site" evidence="9">
    <location>
        <position position="355"/>
    </location>
    <ligand>
        <name>Mn(2+)</name>
        <dbReference type="ChEBI" id="CHEBI:29035"/>
        <label>1</label>
    </ligand>
</feature>
<dbReference type="Pfam" id="PF00883">
    <property type="entry name" value="Peptidase_M17"/>
    <property type="match status" value="1"/>
</dbReference>
<dbReference type="InterPro" id="IPR023042">
    <property type="entry name" value="Peptidase_M17_leu_NH2_pept"/>
</dbReference>
<feature type="binding site" evidence="9">
    <location>
        <position position="276"/>
    </location>
    <ligand>
        <name>Mn(2+)</name>
        <dbReference type="ChEBI" id="CHEBI:29035"/>
        <label>1</label>
    </ligand>
</feature>
<dbReference type="NCBIfam" id="NF002074">
    <property type="entry name" value="PRK00913.1-4"/>
    <property type="match status" value="1"/>
</dbReference>
<keyword evidence="12" id="KW-1185">Reference proteome</keyword>
<evidence type="ECO:0000259" key="10">
    <source>
        <dbReference type="PROSITE" id="PS00631"/>
    </source>
</evidence>
<dbReference type="NCBIfam" id="NF002073">
    <property type="entry name" value="PRK00913.1-2"/>
    <property type="match status" value="1"/>
</dbReference>
<dbReference type="HAMAP" id="MF_00181">
    <property type="entry name" value="Cytosol_peptidase_M17"/>
    <property type="match status" value="1"/>
</dbReference>
<dbReference type="PRINTS" id="PR00481">
    <property type="entry name" value="LAMNOPPTDASE"/>
</dbReference>
<dbReference type="NCBIfam" id="NF002083">
    <property type="entry name" value="PRK00913.3-5"/>
    <property type="match status" value="1"/>
</dbReference>
<sequence>MDYSIKLLENWGALDTDCLIAGFYHKRKLGTSAAQLDEKLSGLLSRILKRDSVEGKIGDTLLINHLPDEQIQRILLVGLGKKEELNRTSYRKLLGEAIHALKASHAKQAVSTLHEIDVPDACISWKIRQTIEIFEAGNYRFDQLKTTPENTSPENRLSKIRLLVSGIKDEAAAAKGIKQGEAIAAGMKLAKDLSNLPGNICTPAYLAEQAQKVGKGHKKLKVKILDEADIEQLGMGSFLSVSRGSRQPPRLIVMEYYGAADKTGPHVLIGKGLTFDAGGISIKPSANMDEMKYDMCGGASVIGALAVAAELELPLNVIGLVPSSENLPDGNANKPGDIVTSLSGLTIEILNTDAEGRLLLCDVLTYAKRYEPAAVIDVATLTGACIVALGRHPSGIMGNDDDLCRQLTEAGEHACDRVWRLPIWEEYQEQLKSNFADLANIGGPDGGTITAGRFLSNFAKEFKWAHVDIAGTAWKTGKEKGATGRPVPLLSQYLIDQVE</sequence>
<dbReference type="SUPFAM" id="SSF52949">
    <property type="entry name" value="Macro domain-like"/>
    <property type="match status" value="1"/>
</dbReference>
<dbReference type="EMBL" id="CP044205">
    <property type="protein sequence ID" value="QFY42931.1"/>
    <property type="molecule type" value="Genomic_DNA"/>
</dbReference>
<evidence type="ECO:0000256" key="2">
    <source>
        <dbReference type="ARBA" id="ARBA00000967"/>
    </source>
</evidence>
<organism evidence="11 12">
    <name type="scientific">Candidatus Methylospira mobilis</name>
    <dbReference type="NCBI Taxonomy" id="1808979"/>
    <lineage>
        <taxon>Bacteria</taxon>
        <taxon>Pseudomonadati</taxon>
        <taxon>Pseudomonadota</taxon>
        <taxon>Gammaproteobacteria</taxon>
        <taxon>Methylococcales</taxon>
        <taxon>Methylococcaceae</taxon>
        <taxon>Candidatus Methylospira</taxon>
    </lineage>
</organism>
<comment type="catalytic activity">
    <reaction evidence="1 9">
        <text>Release of an N-terminal amino acid, Xaa-|-Yaa-, in which Xaa is preferably Leu, but may be other amino acids including Pro although not Arg or Lys, and Yaa may be Pro. Amino acid amides and methyl esters are also readily hydrolyzed, but rates on arylamides are exceedingly low.</text>
        <dbReference type="EC" id="3.4.11.1"/>
    </reaction>
</comment>
<comment type="function">
    <text evidence="9">Presumably involved in the processing and regular turnover of intracellular proteins. Catalyzes the removal of unsubstituted N-terminal amino acids from various peptides.</text>
</comment>
<keyword evidence="8 9" id="KW-0464">Manganese</keyword>
<dbReference type="PANTHER" id="PTHR11963">
    <property type="entry name" value="LEUCINE AMINOPEPTIDASE-RELATED"/>
    <property type="match status" value="1"/>
</dbReference>
<dbReference type="Gene3D" id="3.40.220.10">
    <property type="entry name" value="Leucine Aminopeptidase, subunit E, domain 1"/>
    <property type="match status" value="1"/>
</dbReference>
<evidence type="ECO:0000256" key="5">
    <source>
        <dbReference type="ARBA" id="ARBA00022670"/>
    </source>
</evidence>
<feature type="binding site" evidence="9">
    <location>
        <position position="294"/>
    </location>
    <ligand>
        <name>Mn(2+)</name>
        <dbReference type="ChEBI" id="CHEBI:29035"/>
        <label>2</label>
    </ligand>
</feature>
<keyword evidence="4 9" id="KW-0031">Aminopeptidase</keyword>
<dbReference type="FunCoup" id="A0A5Q0BL63">
    <property type="interactions" value="449"/>
</dbReference>
<dbReference type="SUPFAM" id="SSF53187">
    <property type="entry name" value="Zn-dependent exopeptidases"/>
    <property type="match status" value="1"/>
</dbReference>
<gene>
    <name evidence="9" type="primary">pepA</name>
    <name evidence="11" type="ORF">F6R98_10170</name>
</gene>
<comment type="subcellular location">
    <subcellularLocation>
        <location evidence="9">Cytoplasm</location>
    </subcellularLocation>
</comment>
<comment type="cofactor">
    <cofactor evidence="9">
        <name>Mn(2+)</name>
        <dbReference type="ChEBI" id="CHEBI:29035"/>
    </cofactor>
    <text evidence="9">Binds 2 manganese ions per subunit.</text>
</comment>
<feature type="domain" description="Cytosol aminopeptidase" evidence="10">
    <location>
        <begin position="351"/>
        <end position="358"/>
    </location>
</feature>
<evidence type="ECO:0000256" key="7">
    <source>
        <dbReference type="ARBA" id="ARBA00022801"/>
    </source>
</evidence>
<keyword evidence="5 9" id="KW-0645">Protease</keyword>
<dbReference type="InterPro" id="IPR043472">
    <property type="entry name" value="Macro_dom-like"/>
</dbReference>
<accession>A0A5Q0BL63</accession>
<dbReference type="InterPro" id="IPR008283">
    <property type="entry name" value="Peptidase_M17_N"/>
</dbReference>
<dbReference type="PROSITE" id="PS00631">
    <property type="entry name" value="CYTOSOL_AP"/>
    <property type="match status" value="1"/>
</dbReference>
<evidence type="ECO:0000256" key="9">
    <source>
        <dbReference type="HAMAP-Rule" id="MF_00181"/>
    </source>
</evidence>
<feature type="active site" evidence="9">
    <location>
        <position position="357"/>
    </location>
</feature>
<evidence type="ECO:0000256" key="8">
    <source>
        <dbReference type="ARBA" id="ARBA00023211"/>
    </source>
</evidence>
<keyword evidence="9" id="KW-0963">Cytoplasm</keyword>
<name>A0A5Q0BL63_9GAMM</name>
<dbReference type="OrthoDB" id="9809354at2"/>
<dbReference type="Proteomes" id="UP000325755">
    <property type="component" value="Chromosome"/>
</dbReference>
<dbReference type="AlphaFoldDB" id="A0A5Q0BL63"/>
<dbReference type="RefSeq" id="WP_153248920.1">
    <property type="nucleotide sequence ID" value="NZ_CP044205.1"/>
</dbReference>
<reference evidence="11 12" key="1">
    <citation type="submission" date="2019-09" db="EMBL/GenBank/DDBJ databases">
        <title>Ecophysiology of the spiral-shaped methanotroph Methylospira mobilis as revealed by the complete genome sequence.</title>
        <authorList>
            <person name="Oshkin I.Y."/>
            <person name="Dedysh S.N."/>
            <person name="Miroshnikov K."/>
            <person name="Danilova O.V."/>
            <person name="Hakobyan A."/>
            <person name="Liesack W."/>
        </authorList>
    </citation>
    <scope>NUCLEOTIDE SEQUENCE [LARGE SCALE GENOMIC DNA]</scope>
    <source>
        <strain evidence="11 12">Shm1</strain>
    </source>
</reference>
<evidence type="ECO:0000256" key="1">
    <source>
        <dbReference type="ARBA" id="ARBA00000135"/>
    </source>
</evidence>
<dbReference type="GO" id="GO:0006508">
    <property type="term" value="P:proteolysis"/>
    <property type="evidence" value="ECO:0007669"/>
    <property type="project" value="UniProtKB-KW"/>
</dbReference>
<dbReference type="GO" id="GO:0005737">
    <property type="term" value="C:cytoplasm"/>
    <property type="evidence" value="ECO:0007669"/>
    <property type="project" value="UniProtKB-SubCell"/>
</dbReference>
<dbReference type="EC" id="3.4.11.1" evidence="9"/>
<dbReference type="Gene3D" id="3.40.630.10">
    <property type="entry name" value="Zn peptidases"/>
    <property type="match status" value="1"/>
</dbReference>
<evidence type="ECO:0000313" key="12">
    <source>
        <dbReference type="Proteomes" id="UP000325755"/>
    </source>
</evidence>
<protein>
    <recommendedName>
        <fullName evidence="9">Probable cytosol aminopeptidase</fullName>
        <ecNumber evidence="9">3.4.11.1</ecNumber>
    </recommendedName>
    <alternativeName>
        <fullName evidence="9">Leucine aminopeptidase</fullName>
        <shortName evidence="9">LAP</shortName>
        <ecNumber evidence="9">3.4.11.10</ecNumber>
    </alternativeName>
    <alternativeName>
        <fullName evidence="9">Leucyl aminopeptidase</fullName>
    </alternativeName>
</protein>
<evidence type="ECO:0000256" key="3">
    <source>
        <dbReference type="ARBA" id="ARBA00009528"/>
    </source>
</evidence>
<dbReference type="KEGG" id="mmob:F6R98_10170"/>
<dbReference type="GO" id="GO:0030145">
    <property type="term" value="F:manganese ion binding"/>
    <property type="evidence" value="ECO:0007669"/>
    <property type="project" value="UniProtKB-UniRule"/>
</dbReference>
<dbReference type="InterPro" id="IPR011356">
    <property type="entry name" value="Leucine_aapep/pepB"/>
</dbReference>
<evidence type="ECO:0000256" key="6">
    <source>
        <dbReference type="ARBA" id="ARBA00022723"/>
    </source>
</evidence>
<evidence type="ECO:0000256" key="4">
    <source>
        <dbReference type="ARBA" id="ARBA00022438"/>
    </source>
</evidence>